<evidence type="ECO:0000313" key="2">
    <source>
        <dbReference type="Proteomes" id="UP000226525"/>
    </source>
</evidence>
<sequence length="80" mass="9531">MRKFLTDGQFNSEIQITQEAFPTKNLFEAYFCLKEDPKVNWKLKLYHQEFGGPNSCKELSADKPRLLWVKDSIEEIRIDY</sequence>
<dbReference type="EMBL" id="NZEX01000114">
    <property type="protein sequence ID" value="MAH63790.1"/>
    <property type="molecule type" value="Genomic_DNA"/>
</dbReference>
<name>A0A2D6YKV7_9DELT</name>
<proteinExistence type="predicted"/>
<gene>
    <name evidence="1" type="ORF">CMN54_10170</name>
</gene>
<reference evidence="2" key="1">
    <citation type="submission" date="2017-09" db="EMBL/GenBank/DDBJ databases">
        <title>The Reconstruction of 2,631 Draft Metagenome-Assembled Genomes from the Global Oceans.</title>
        <authorList>
            <person name="Tully B.J."/>
            <person name="Graham E.D."/>
            <person name="Heidelberg J.F."/>
        </authorList>
    </citation>
    <scope>NUCLEOTIDE SEQUENCE [LARGE SCALE GENOMIC DNA]</scope>
</reference>
<organism evidence="1 2">
    <name type="scientific">SAR324 cluster bacterium</name>
    <dbReference type="NCBI Taxonomy" id="2024889"/>
    <lineage>
        <taxon>Bacteria</taxon>
        <taxon>Deltaproteobacteria</taxon>
        <taxon>SAR324 cluster</taxon>
    </lineage>
</organism>
<accession>A0A2D6YKV7</accession>
<evidence type="ECO:0000313" key="1">
    <source>
        <dbReference type="EMBL" id="MAH63790.1"/>
    </source>
</evidence>
<protein>
    <submittedName>
        <fullName evidence="1">Uncharacterized protein</fullName>
    </submittedName>
</protein>
<dbReference type="Proteomes" id="UP000226525">
    <property type="component" value="Unassembled WGS sequence"/>
</dbReference>
<comment type="caution">
    <text evidence="1">The sequence shown here is derived from an EMBL/GenBank/DDBJ whole genome shotgun (WGS) entry which is preliminary data.</text>
</comment>
<dbReference type="AlphaFoldDB" id="A0A2D6YKV7"/>